<keyword evidence="1" id="KW-0472">Membrane</keyword>
<feature type="transmembrane region" description="Helical" evidence="1">
    <location>
        <begin position="64"/>
        <end position="86"/>
    </location>
</feature>
<accession>A0AAE3LRM8</accession>
<feature type="transmembrane region" description="Helical" evidence="1">
    <location>
        <begin position="165"/>
        <end position="192"/>
    </location>
</feature>
<evidence type="ECO:0000313" key="3">
    <source>
        <dbReference type="Proteomes" id="UP001208041"/>
    </source>
</evidence>
<organism evidence="2 3">
    <name type="scientific">Halocynthiibacter halioticoli</name>
    <dbReference type="NCBI Taxonomy" id="2986804"/>
    <lineage>
        <taxon>Bacteria</taxon>
        <taxon>Pseudomonadati</taxon>
        <taxon>Pseudomonadota</taxon>
        <taxon>Alphaproteobacteria</taxon>
        <taxon>Rhodobacterales</taxon>
        <taxon>Paracoccaceae</taxon>
        <taxon>Halocynthiibacter</taxon>
    </lineage>
</organism>
<dbReference type="AlphaFoldDB" id="A0AAE3LRM8"/>
<evidence type="ECO:0008006" key="4">
    <source>
        <dbReference type="Google" id="ProtNLM"/>
    </source>
</evidence>
<evidence type="ECO:0000256" key="1">
    <source>
        <dbReference type="SAM" id="Phobius"/>
    </source>
</evidence>
<name>A0AAE3LRM8_9RHOB</name>
<keyword evidence="1" id="KW-1133">Transmembrane helix</keyword>
<feature type="transmembrane region" description="Helical" evidence="1">
    <location>
        <begin position="12"/>
        <end position="33"/>
    </location>
</feature>
<feature type="transmembrane region" description="Helical" evidence="1">
    <location>
        <begin position="134"/>
        <end position="159"/>
    </location>
</feature>
<dbReference type="EMBL" id="JAOYFC010000002">
    <property type="protein sequence ID" value="MCV6824773.1"/>
    <property type="molecule type" value="Genomic_DNA"/>
</dbReference>
<evidence type="ECO:0000313" key="2">
    <source>
        <dbReference type="EMBL" id="MCV6824773.1"/>
    </source>
</evidence>
<keyword evidence="1" id="KW-0812">Transmembrane</keyword>
<feature type="transmembrane region" description="Helical" evidence="1">
    <location>
        <begin position="39"/>
        <end position="57"/>
    </location>
</feature>
<dbReference type="Proteomes" id="UP001208041">
    <property type="component" value="Unassembled WGS sequence"/>
</dbReference>
<dbReference type="RefSeq" id="WP_263953625.1">
    <property type="nucleotide sequence ID" value="NZ_JAOYFC010000002.1"/>
</dbReference>
<proteinExistence type="predicted"/>
<keyword evidence="3" id="KW-1185">Reference proteome</keyword>
<sequence length="202" mass="21937">MGDLSRAAYKSAAPFLLIIILYIFAHGIVALVIAPIQAIYFPEITVFACFLYLPHGIRVLAALFYGWPSVIALFAGNIIAACVFSTDPQNLLLDGLVFATAFAASLTGVLAFEFMRLFGMNLYAGRGTPINWKLILVVGAISSVINSVFQSLLLSGVIIPGDGLLVFFAVFIGDILGVAVLMFVLMLGFRWYRMREEASKLS</sequence>
<protein>
    <recommendedName>
        <fullName evidence="4">MASE1 domain-containing protein</fullName>
    </recommendedName>
</protein>
<feature type="transmembrane region" description="Helical" evidence="1">
    <location>
        <begin position="92"/>
        <end position="114"/>
    </location>
</feature>
<reference evidence="2" key="1">
    <citation type="submission" date="2022-10" db="EMBL/GenBank/DDBJ databases">
        <authorList>
            <person name="Yue Y."/>
        </authorList>
    </citation>
    <scope>NUCLEOTIDE SEQUENCE</scope>
    <source>
        <strain evidence="2">Z654</strain>
    </source>
</reference>
<gene>
    <name evidence="2" type="ORF">OH136_09420</name>
</gene>
<comment type="caution">
    <text evidence="2">The sequence shown here is derived from an EMBL/GenBank/DDBJ whole genome shotgun (WGS) entry which is preliminary data.</text>
</comment>